<gene>
    <name evidence="1" type="ORF">BpHYR1_018417</name>
</gene>
<evidence type="ECO:0000313" key="2">
    <source>
        <dbReference type="Proteomes" id="UP000276133"/>
    </source>
</evidence>
<dbReference type="AlphaFoldDB" id="A0A3M7QZ48"/>
<proteinExistence type="predicted"/>
<name>A0A3M7QZ48_BRAPC</name>
<organism evidence="1 2">
    <name type="scientific">Brachionus plicatilis</name>
    <name type="common">Marine rotifer</name>
    <name type="synonym">Brachionus muelleri</name>
    <dbReference type="NCBI Taxonomy" id="10195"/>
    <lineage>
        <taxon>Eukaryota</taxon>
        <taxon>Metazoa</taxon>
        <taxon>Spiralia</taxon>
        <taxon>Gnathifera</taxon>
        <taxon>Rotifera</taxon>
        <taxon>Eurotatoria</taxon>
        <taxon>Monogononta</taxon>
        <taxon>Pseudotrocha</taxon>
        <taxon>Ploima</taxon>
        <taxon>Brachionidae</taxon>
        <taxon>Brachionus</taxon>
    </lineage>
</organism>
<comment type="caution">
    <text evidence="1">The sequence shown here is derived from an EMBL/GenBank/DDBJ whole genome shotgun (WGS) entry which is preliminary data.</text>
</comment>
<reference evidence="1 2" key="1">
    <citation type="journal article" date="2018" name="Sci. Rep.">
        <title>Genomic signatures of local adaptation to the degree of environmental predictability in rotifers.</title>
        <authorList>
            <person name="Franch-Gras L."/>
            <person name="Hahn C."/>
            <person name="Garcia-Roger E.M."/>
            <person name="Carmona M.J."/>
            <person name="Serra M."/>
            <person name="Gomez A."/>
        </authorList>
    </citation>
    <scope>NUCLEOTIDE SEQUENCE [LARGE SCALE GENOMIC DNA]</scope>
    <source>
        <strain evidence="1">HYR1</strain>
    </source>
</reference>
<dbReference type="EMBL" id="REGN01004661">
    <property type="protein sequence ID" value="RNA16630.1"/>
    <property type="molecule type" value="Genomic_DNA"/>
</dbReference>
<protein>
    <submittedName>
        <fullName evidence="1">Uncharacterized protein</fullName>
    </submittedName>
</protein>
<dbReference type="Proteomes" id="UP000276133">
    <property type="component" value="Unassembled WGS sequence"/>
</dbReference>
<evidence type="ECO:0000313" key="1">
    <source>
        <dbReference type="EMBL" id="RNA16630.1"/>
    </source>
</evidence>
<accession>A0A3M7QZ48</accession>
<sequence length="67" mass="8110">MNNRFLNFQFLSIFYYNWVMSNTYTHQDCEKTTPGVTKIFIKGKLYFKIFEKGFPKFKSNPSQRLLI</sequence>
<keyword evidence="2" id="KW-1185">Reference proteome</keyword>